<protein>
    <submittedName>
        <fullName evidence="2">DUF2254 domain-containing protein</fullName>
    </submittedName>
</protein>
<evidence type="ECO:0000313" key="2">
    <source>
        <dbReference type="EMBL" id="TXK59158.1"/>
    </source>
</evidence>
<dbReference type="Proteomes" id="UP000321248">
    <property type="component" value="Unassembled WGS sequence"/>
</dbReference>
<keyword evidence="1" id="KW-1133">Transmembrane helix</keyword>
<keyword evidence="3" id="KW-1185">Reference proteome</keyword>
<feature type="transmembrane region" description="Helical" evidence="1">
    <location>
        <begin position="102"/>
        <end position="121"/>
    </location>
</feature>
<feature type="transmembrane region" description="Helical" evidence="1">
    <location>
        <begin position="133"/>
        <end position="154"/>
    </location>
</feature>
<feature type="transmembrane region" description="Helical" evidence="1">
    <location>
        <begin position="15"/>
        <end position="37"/>
    </location>
</feature>
<proteinExistence type="predicted"/>
<comment type="caution">
    <text evidence="2">The sequence shown here is derived from an EMBL/GenBank/DDBJ whole genome shotgun (WGS) entry which is preliminary data.</text>
</comment>
<keyword evidence="1" id="KW-0472">Membrane</keyword>
<dbReference type="OrthoDB" id="2955631at2"/>
<evidence type="ECO:0000313" key="3">
    <source>
        <dbReference type="Proteomes" id="UP000321248"/>
    </source>
</evidence>
<gene>
    <name evidence="2" type="ORF">FU658_13630</name>
</gene>
<evidence type="ECO:0000256" key="1">
    <source>
        <dbReference type="SAM" id="Phobius"/>
    </source>
</evidence>
<feature type="transmembrane region" description="Helical" evidence="1">
    <location>
        <begin position="58"/>
        <end position="82"/>
    </location>
</feature>
<organism evidence="2 3">
    <name type="scientific">Alkalisalibacterium limincola</name>
    <dbReference type="NCBI Taxonomy" id="2699169"/>
    <lineage>
        <taxon>Bacteria</taxon>
        <taxon>Pseudomonadati</taxon>
        <taxon>Pseudomonadota</taxon>
        <taxon>Gammaproteobacteria</taxon>
        <taxon>Lysobacterales</taxon>
        <taxon>Lysobacteraceae</taxon>
        <taxon>Alkalisalibacterium</taxon>
    </lineage>
</organism>
<dbReference type="RefSeq" id="WP_147892581.1">
    <property type="nucleotide sequence ID" value="NZ_VRTS01000013.1"/>
</dbReference>
<dbReference type="InterPro" id="IPR018723">
    <property type="entry name" value="DUF2254_membrane"/>
</dbReference>
<accession>A0A5C8KH90</accession>
<dbReference type="AlphaFoldDB" id="A0A5C8KH90"/>
<dbReference type="EMBL" id="VRTS01000013">
    <property type="protein sequence ID" value="TXK59158.1"/>
    <property type="molecule type" value="Genomic_DNA"/>
</dbReference>
<sequence>MTLKPRVFLEFLRTSLWVVPMGLVLGMMMLGQFLLWVDGRAEIDVKMMEGAGIDGARGMFQAVAGGMLTLAGVVFSMTLVVLSQATAQYSPRVLRNFLGDRVNQTVLGVFLGIFVYCLVVLRGLGEDGSTLPVLTVLVGLAMSLLGVVFLVYFIHHIARSLQVENIVASIHDETAPVIDRLYPEAQAEGDEAAREDVPAFGAGDPVILARSSGYIQDVDVARLERLACRLDTVIELPHRVGGFVSEGMALVRIKGPVEPDEDAASDVHSSFTLGRQRTIQQDPSFGLRQLVDVAMKALSPGVNDTTTAVLVVDRLSALVRRLCQRRMPARLREVDGVLRLVVARPDFEDYLGLAFDQIRQWGANNPAVLGRMLEVIAQLLPITHCSSRRELLHEHARRIITAGGHAINEECDLAWLRQCYQRVPPV</sequence>
<keyword evidence="1" id="KW-0812">Transmembrane</keyword>
<dbReference type="Pfam" id="PF10011">
    <property type="entry name" value="DUF2254"/>
    <property type="match status" value="1"/>
</dbReference>
<reference evidence="2 3" key="1">
    <citation type="submission" date="2019-08" db="EMBL/GenBank/DDBJ databases">
        <authorList>
            <person name="Karlyshev A.V."/>
        </authorList>
    </citation>
    <scope>NUCLEOTIDE SEQUENCE [LARGE SCALE GENOMIC DNA]</scope>
    <source>
        <strain evidence="2 3">Alg18-2.2</strain>
    </source>
</reference>
<name>A0A5C8KH90_9GAMM</name>